<dbReference type="InterPro" id="IPR015943">
    <property type="entry name" value="WD40/YVTN_repeat-like_dom_sf"/>
</dbReference>
<dbReference type="PANTHER" id="PTHR22652:SF0">
    <property type="entry name" value="NUCLEOPORIN NUP43"/>
    <property type="match status" value="1"/>
</dbReference>
<keyword evidence="4" id="KW-0539">Nucleus</keyword>
<keyword evidence="3" id="KW-0677">Repeat</keyword>
<accession>S8EMU9</accession>
<dbReference type="AlphaFoldDB" id="S8EMU9"/>
<evidence type="ECO:0000256" key="2">
    <source>
        <dbReference type="ARBA" id="ARBA00022574"/>
    </source>
</evidence>
<evidence type="ECO:0000256" key="4">
    <source>
        <dbReference type="ARBA" id="ARBA00023242"/>
    </source>
</evidence>
<dbReference type="EMBL" id="AUSU01000211">
    <property type="protein sequence ID" value="EPS74027.1"/>
    <property type="molecule type" value="Genomic_DNA"/>
</dbReference>
<gene>
    <name evidence="5" type="ORF">M569_00727</name>
</gene>
<comment type="subcellular location">
    <subcellularLocation>
        <location evidence="1">Nucleus</location>
    </subcellularLocation>
</comment>
<dbReference type="SUPFAM" id="SSF50978">
    <property type="entry name" value="WD40 repeat-like"/>
    <property type="match status" value="1"/>
</dbReference>
<proteinExistence type="predicted"/>
<reference evidence="5 6" key="1">
    <citation type="journal article" date="2013" name="BMC Genomics">
        <title>The miniature genome of a carnivorous plant Genlisea aurea contains a low number of genes and short non-coding sequences.</title>
        <authorList>
            <person name="Leushkin E.V."/>
            <person name="Sutormin R.A."/>
            <person name="Nabieva E.R."/>
            <person name="Penin A.A."/>
            <person name="Kondrashov A.S."/>
            <person name="Logacheva M.D."/>
        </authorList>
    </citation>
    <scope>NUCLEOTIDE SEQUENCE [LARGE SCALE GENOMIC DNA]</scope>
</reference>
<protein>
    <submittedName>
        <fullName evidence="5">Uncharacterized protein</fullName>
    </submittedName>
</protein>
<organism evidence="5 6">
    <name type="scientific">Genlisea aurea</name>
    <dbReference type="NCBI Taxonomy" id="192259"/>
    <lineage>
        <taxon>Eukaryota</taxon>
        <taxon>Viridiplantae</taxon>
        <taxon>Streptophyta</taxon>
        <taxon>Embryophyta</taxon>
        <taxon>Tracheophyta</taxon>
        <taxon>Spermatophyta</taxon>
        <taxon>Magnoliopsida</taxon>
        <taxon>eudicotyledons</taxon>
        <taxon>Gunneridae</taxon>
        <taxon>Pentapetalae</taxon>
        <taxon>asterids</taxon>
        <taxon>lamiids</taxon>
        <taxon>Lamiales</taxon>
        <taxon>Lentibulariaceae</taxon>
        <taxon>Genlisea</taxon>
    </lineage>
</organism>
<keyword evidence="2" id="KW-0853">WD repeat</keyword>
<evidence type="ECO:0000313" key="5">
    <source>
        <dbReference type="EMBL" id="EPS74027.1"/>
    </source>
</evidence>
<evidence type="ECO:0000256" key="3">
    <source>
        <dbReference type="ARBA" id="ARBA00022737"/>
    </source>
</evidence>
<dbReference type="PANTHER" id="PTHR22652">
    <property type="entry name" value="NUCLEOPORIN NUP43"/>
    <property type="match status" value="1"/>
</dbReference>
<dbReference type="Proteomes" id="UP000015453">
    <property type="component" value="Unassembled WGS sequence"/>
</dbReference>
<sequence>MAAIDKPPLIRSFPRPGYVDALLWLPSLSNFSSRILAGAYDPDSSTSSLQTLFISSSSVTPRASISVPSRIASLKTSSSSLVPSKAVVAAATRSGSAHFYSVDLVNESMSVEFSVSDKGFHSGAISGIDLTENGSDCVTVGEDGKINLVSLSENRDFRKVFDNEGWDSYNSVKWASPVEFVTGSFGFSLQWWDQRKATGPVAFFKLKDEWNQGAASGSVHSIDIHTSRKHTCLAGGTGGTLFAWDIRAPKEPVLLSRPGGDTTKPFIESTIWEVQYDDYRHSSKAINSLSSSSKILPAMTCSEDGILASIEQGEEAVDLLAGACSINTFDINKQNPADVVCSLEWESIVIVHRS</sequence>
<dbReference type="Gene3D" id="2.130.10.10">
    <property type="entry name" value="YVTN repeat-like/Quinoprotein amine dehydrogenase"/>
    <property type="match status" value="1"/>
</dbReference>
<dbReference type="InterPro" id="IPR036322">
    <property type="entry name" value="WD40_repeat_dom_sf"/>
</dbReference>
<evidence type="ECO:0000256" key="1">
    <source>
        <dbReference type="ARBA" id="ARBA00004123"/>
    </source>
</evidence>
<name>S8EMU9_9LAMI</name>
<evidence type="ECO:0000313" key="6">
    <source>
        <dbReference type="Proteomes" id="UP000015453"/>
    </source>
</evidence>
<keyword evidence="6" id="KW-1185">Reference proteome</keyword>
<comment type="caution">
    <text evidence="5">The sequence shown here is derived from an EMBL/GenBank/DDBJ whole genome shotgun (WGS) entry which is preliminary data.</text>
</comment>
<dbReference type="GO" id="GO:0031080">
    <property type="term" value="C:nuclear pore outer ring"/>
    <property type="evidence" value="ECO:0007669"/>
    <property type="project" value="TreeGrafter"/>
</dbReference>
<dbReference type="OrthoDB" id="9890280at2759"/>